<dbReference type="SUPFAM" id="SSF81606">
    <property type="entry name" value="PP2C-like"/>
    <property type="match status" value="1"/>
</dbReference>
<accession>A0A6J5YSV3</accession>
<evidence type="ECO:0000313" key="2">
    <source>
        <dbReference type="EMBL" id="CAB4331937.1"/>
    </source>
</evidence>
<dbReference type="InterPro" id="IPR001932">
    <property type="entry name" value="PPM-type_phosphatase-like_dom"/>
</dbReference>
<organism evidence="2">
    <name type="scientific">freshwater metagenome</name>
    <dbReference type="NCBI Taxonomy" id="449393"/>
    <lineage>
        <taxon>unclassified sequences</taxon>
        <taxon>metagenomes</taxon>
        <taxon>ecological metagenomes</taxon>
    </lineage>
</organism>
<gene>
    <name evidence="2" type="ORF">UFOPK3820_00254</name>
</gene>
<dbReference type="AlphaFoldDB" id="A0A6J5YSV3"/>
<dbReference type="GO" id="GO:0004722">
    <property type="term" value="F:protein serine/threonine phosphatase activity"/>
    <property type="evidence" value="ECO:0007669"/>
    <property type="project" value="InterPro"/>
</dbReference>
<feature type="domain" description="PPM-type phosphatase" evidence="1">
    <location>
        <begin position="7"/>
        <end position="242"/>
    </location>
</feature>
<dbReference type="Gene3D" id="3.60.40.10">
    <property type="entry name" value="PPM-type phosphatase domain"/>
    <property type="match status" value="1"/>
</dbReference>
<dbReference type="InterPro" id="IPR036457">
    <property type="entry name" value="PPM-type-like_dom_sf"/>
</dbReference>
<dbReference type="InterPro" id="IPR015655">
    <property type="entry name" value="PP2C"/>
</dbReference>
<evidence type="ECO:0000259" key="1">
    <source>
        <dbReference type="PROSITE" id="PS51746"/>
    </source>
</evidence>
<reference evidence="2" key="1">
    <citation type="submission" date="2020-05" db="EMBL/GenBank/DDBJ databases">
        <authorList>
            <person name="Chiriac C."/>
            <person name="Salcher M."/>
            <person name="Ghai R."/>
            <person name="Kavagutti S V."/>
        </authorList>
    </citation>
    <scope>NUCLEOTIDE SEQUENCE</scope>
</reference>
<dbReference type="Pfam" id="PF13672">
    <property type="entry name" value="PP2C_2"/>
    <property type="match status" value="1"/>
</dbReference>
<dbReference type="EMBL" id="CAESAB010000005">
    <property type="protein sequence ID" value="CAB4331937.1"/>
    <property type="molecule type" value="Genomic_DNA"/>
</dbReference>
<name>A0A6J5YSV3_9ZZZZ</name>
<dbReference type="PANTHER" id="PTHR13832:SF827">
    <property type="entry name" value="PROTEIN PHOSPHATASE 1L"/>
    <property type="match status" value="1"/>
</dbReference>
<sequence>MSQLFFETSARSAVGLVRKGNEDSAFTSSRVIAVADGMGGHAAGEVASRIAISKLAEITEVITNPEIDSESAEDLFSGALHTIDLEIKEETEENSQLSGMGTTLTSLFIIDEKVSLMHIGDSRAYRLRGNTLEQLSHDHTVIQELLSQGAISEADIATHPQRSVLTQVLMGEGAHSAPLLIVDGKVNDRYLLCSDGLSSVLTEKEIKSLIKGKNRQQAVDGLIDATYINGAPDNVTVIIADVVEEVSENVSQKIGAAQ</sequence>
<proteinExistence type="predicted"/>
<dbReference type="CDD" id="cd00143">
    <property type="entry name" value="PP2Cc"/>
    <property type="match status" value="1"/>
</dbReference>
<dbReference type="SMART" id="SM00331">
    <property type="entry name" value="PP2C_SIG"/>
    <property type="match status" value="1"/>
</dbReference>
<protein>
    <submittedName>
        <fullName evidence="2">Unannotated protein</fullName>
    </submittedName>
</protein>
<dbReference type="PANTHER" id="PTHR13832">
    <property type="entry name" value="PROTEIN PHOSPHATASE 2C"/>
    <property type="match status" value="1"/>
</dbReference>
<dbReference type="SMART" id="SM00332">
    <property type="entry name" value="PP2Cc"/>
    <property type="match status" value="1"/>
</dbReference>
<dbReference type="PROSITE" id="PS51746">
    <property type="entry name" value="PPM_2"/>
    <property type="match status" value="1"/>
</dbReference>